<dbReference type="InterPro" id="IPR038765">
    <property type="entry name" value="Papain-like_cys_pep_sf"/>
</dbReference>
<dbReference type="Gene3D" id="3.10.620.30">
    <property type="match status" value="1"/>
</dbReference>
<protein>
    <recommendedName>
        <fullName evidence="1">Transglutaminase-like domain-containing protein</fullName>
    </recommendedName>
</protein>
<sequence>MKSYFISYEAFKQKGGSIKTTTITYEELLAVLTMHMERLDKQFSLIINGHLPKPLHQILDDAFEQSHLYKAFYTQHCANRSYRYRSLSKNRVKVDFTLSYRMNRKDEKQMLEEVESVLQHITTPNMSSLQKVIAVHDYIVRTYSYELHTKGSPFSVATFMKEKRGVCMAYALLFEKMMEVLQIPCHYVIGKADGEGDAGHAWNMVEIDGQWYHIDVTWDDIGHVFEHHEIRYRYFLLTDEQIAKNHQWDLDLYPPCTSERFNAMHHLYDVCIAGDLLIYPHSKTAYLTAMDPETLQTKKLADIRVQYCTYANGLVYMVNHSDGATLYTFDVETTELTKCSKDQIHAIKKTSSEVVVMYANGKQEMFEIDTGTDDSERAEQTPEFDEARYTIVSMMSLGDSYLATFNSETDDIPAFKSADGVELYINEPIRQLTVSLELNKGIQLQMTTNRKQVQFKKSAKLVLPLSYIELYIPVIEKQLDKKVTVFDKSISIDVSRSLLIQIKNK</sequence>
<dbReference type="Pfam" id="PF01841">
    <property type="entry name" value="Transglut_core"/>
    <property type="match status" value="1"/>
</dbReference>
<feature type="domain" description="Transglutaminase-like" evidence="1">
    <location>
        <begin position="159"/>
        <end position="218"/>
    </location>
</feature>
<accession>A0ABR8XLI8</accession>
<dbReference type="SUPFAM" id="SSF54001">
    <property type="entry name" value="Cysteine proteinases"/>
    <property type="match status" value="1"/>
</dbReference>
<gene>
    <name evidence="2" type="ORF">H9632_07005</name>
</gene>
<name>A0ABR8XLI8_9BACL</name>
<reference evidence="2 3" key="1">
    <citation type="submission" date="2020-08" db="EMBL/GenBank/DDBJ databases">
        <title>A Genomic Blueprint of the Chicken Gut Microbiome.</title>
        <authorList>
            <person name="Gilroy R."/>
            <person name="Ravi A."/>
            <person name="Getino M."/>
            <person name="Pursley I."/>
            <person name="Horton D.L."/>
            <person name="Alikhan N.-F."/>
            <person name="Baker D."/>
            <person name="Gharbi K."/>
            <person name="Hall N."/>
            <person name="Watson M."/>
            <person name="Adriaenssens E.M."/>
            <person name="Foster-Nyarko E."/>
            <person name="Jarju S."/>
            <person name="Secka A."/>
            <person name="Antonio M."/>
            <person name="Oren A."/>
            <person name="Chaudhuri R."/>
            <person name="La Ragione R.M."/>
            <person name="Hildebrand F."/>
            <person name="Pallen M.J."/>
        </authorList>
    </citation>
    <scope>NUCLEOTIDE SEQUENCE [LARGE SCALE GENOMIC DNA]</scope>
    <source>
        <strain evidence="2 3">Sa1YVA6</strain>
    </source>
</reference>
<dbReference type="RefSeq" id="WP_191703399.1">
    <property type="nucleotide sequence ID" value="NZ_JACSPW010000005.1"/>
</dbReference>
<dbReference type="SMART" id="SM00460">
    <property type="entry name" value="TGc"/>
    <property type="match status" value="1"/>
</dbReference>
<dbReference type="PANTHER" id="PTHR46333:SF2">
    <property type="entry name" value="CYTOKINESIS PROTEIN 3"/>
    <property type="match status" value="1"/>
</dbReference>
<evidence type="ECO:0000313" key="3">
    <source>
        <dbReference type="Proteomes" id="UP000600565"/>
    </source>
</evidence>
<dbReference type="InterPro" id="IPR052557">
    <property type="entry name" value="CAP/Cytokinesis_protein"/>
</dbReference>
<organism evidence="2 3">
    <name type="scientific">Solibacillus merdavium</name>
    <dbReference type="NCBI Taxonomy" id="2762218"/>
    <lineage>
        <taxon>Bacteria</taxon>
        <taxon>Bacillati</taxon>
        <taxon>Bacillota</taxon>
        <taxon>Bacilli</taxon>
        <taxon>Bacillales</taxon>
        <taxon>Caryophanaceae</taxon>
        <taxon>Solibacillus</taxon>
    </lineage>
</organism>
<evidence type="ECO:0000259" key="1">
    <source>
        <dbReference type="SMART" id="SM00460"/>
    </source>
</evidence>
<comment type="caution">
    <text evidence="2">The sequence shown here is derived from an EMBL/GenBank/DDBJ whole genome shotgun (WGS) entry which is preliminary data.</text>
</comment>
<keyword evidence="3" id="KW-1185">Reference proteome</keyword>
<dbReference type="EMBL" id="JACSPW010000005">
    <property type="protein sequence ID" value="MBD8032811.1"/>
    <property type="molecule type" value="Genomic_DNA"/>
</dbReference>
<dbReference type="InterPro" id="IPR002931">
    <property type="entry name" value="Transglutaminase-like"/>
</dbReference>
<dbReference type="PANTHER" id="PTHR46333">
    <property type="entry name" value="CYTOKINESIS PROTEIN 3"/>
    <property type="match status" value="1"/>
</dbReference>
<dbReference type="Proteomes" id="UP000600565">
    <property type="component" value="Unassembled WGS sequence"/>
</dbReference>
<proteinExistence type="predicted"/>
<evidence type="ECO:0000313" key="2">
    <source>
        <dbReference type="EMBL" id="MBD8032811.1"/>
    </source>
</evidence>